<dbReference type="RefSeq" id="WP_229725818.1">
    <property type="nucleotide sequence ID" value="NZ_BMOF01000042.1"/>
</dbReference>
<dbReference type="InterPro" id="IPR045584">
    <property type="entry name" value="Pilin-like"/>
</dbReference>
<dbReference type="EMBL" id="BMOF01000042">
    <property type="protein sequence ID" value="GGK04724.1"/>
    <property type="molecule type" value="Genomic_DNA"/>
</dbReference>
<dbReference type="InterPro" id="IPR016977">
    <property type="entry name" value="ComGF"/>
</dbReference>
<evidence type="ECO:0000313" key="2">
    <source>
        <dbReference type="Proteomes" id="UP000637720"/>
    </source>
</evidence>
<proteinExistence type="predicted"/>
<sequence>MELLVALAVTAVLIGMLVPVVWAWRQEEERAAQVAALVAEANGFFAFAVSELRRARAAVPAEEHLDLYTHDGQQITYRLDAGRIVRTVNGRGYTILCQFVANVRFAEATGGVRVTLQLSRGGMRHTETRVLGGPWYNDANETAP</sequence>
<keyword evidence="2" id="KW-1185">Reference proteome</keyword>
<dbReference type="Proteomes" id="UP000637720">
    <property type="component" value="Unassembled WGS sequence"/>
</dbReference>
<reference evidence="1" key="1">
    <citation type="journal article" date="2014" name="Int. J. Syst. Evol. Microbiol.">
        <title>Complete genome sequence of Corynebacterium casei LMG S-19264T (=DSM 44701T), isolated from a smear-ripened cheese.</title>
        <authorList>
            <consortium name="US DOE Joint Genome Institute (JGI-PGF)"/>
            <person name="Walter F."/>
            <person name="Albersmeier A."/>
            <person name="Kalinowski J."/>
            <person name="Ruckert C."/>
        </authorList>
    </citation>
    <scope>NUCLEOTIDE SEQUENCE</scope>
    <source>
        <strain evidence="1">JCM 14719</strain>
    </source>
</reference>
<evidence type="ECO:0000313" key="1">
    <source>
        <dbReference type="EMBL" id="GGK04724.1"/>
    </source>
</evidence>
<protein>
    <submittedName>
        <fullName evidence="1">Uncharacterized protein</fullName>
    </submittedName>
</protein>
<name>A0A8J3FC68_9BACI</name>
<organism evidence="1 2">
    <name type="scientific">Calditerricola satsumensis</name>
    <dbReference type="NCBI Taxonomy" id="373054"/>
    <lineage>
        <taxon>Bacteria</taxon>
        <taxon>Bacillati</taxon>
        <taxon>Bacillota</taxon>
        <taxon>Bacilli</taxon>
        <taxon>Bacillales</taxon>
        <taxon>Bacillaceae</taxon>
        <taxon>Calditerricola</taxon>
    </lineage>
</organism>
<accession>A0A8J3FC68</accession>
<comment type="caution">
    <text evidence="1">The sequence shown here is derived from an EMBL/GenBank/DDBJ whole genome shotgun (WGS) entry which is preliminary data.</text>
</comment>
<dbReference type="AlphaFoldDB" id="A0A8J3FC68"/>
<dbReference type="Pfam" id="PF15980">
    <property type="entry name" value="ComGF"/>
    <property type="match status" value="1"/>
</dbReference>
<reference evidence="1" key="2">
    <citation type="submission" date="2020-09" db="EMBL/GenBank/DDBJ databases">
        <authorList>
            <person name="Sun Q."/>
            <person name="Ohkuma M."/>
        </authorList>
    </citation>
    <scope>NUCLEOTIDE SEQUENCE</scope>
    <source>
        <strain evidence="1">JCM 14719</strain>
    </source>
</reference>
<dbReference type="SUPFAM" id="SSF54523">
    <property type="entry name" value="Pili subunits"/>
    <property type="match status" value="1"/>
</dbReference>
<gene>
    <name evidence="1" type="ORF">GCM10007043_18450</name>
</gene>